<dbReference type="KEGG" id="pen:PSEEN3471"/>
<evidence type="ECO:0000313" key="2">
    <source>
        <dbReference type="Proteomes" id="UP000000658"/>
    </source>
</evidence>
<dbReference type="STRING" id="384676.PSEEN3471"/>
<gene>
    <name evidence="1" type="ordered locus">PSEEN3471</name>
</gene>
<reference evidence="1 2" key="1">
    <citation type="journal article" date="2006" name="Nat. Biotechnol.">
        <title>Complete genome sequence of the entomopathogenic and metabolically versatile soil bacterium Pseudomonas entomophila.</title>
        <authorList>
            <person name="Vodovar N."/>
            <person name="Vallenet D."/>
            <person name="Cruveiller S."/>
            <person name="Rouy Z."/>
            <person name="Barbe V."/>
            <person name="Acosta C."/>
            <person name="Cattolico L."/>
            <person name="Jubin C."/>
            <person name="Lajus A."/>
            <person name="Segurens B."/>
            <person name="Vacherie B."/>
            <person name="Wincker P."/>
            <person name="Weissenbach J."/>
            <person name="Lemaitre B."/>
            <person name="Medigue C."/>
            <person name="Boccard F."/>
        </authorList>
    </citation>
    <scope>NUCLEOTIDE SEQUENCE [LARGE SCALE GENOMIC DNA]</scope>
    <source>
        <strain evidence="1 2">L48</strain>
    </source>
</reference>
<organism evidence="1 2">
    <name type="scientific">Pseudomonas entomophila (strain L48)</name>
    <dbReference type="NCBI Taxonomy" id="384676"/>
    <lineage>
        <taxon>Bacteria</taxon>
        <taxon>Pseudomonadati</taxon>
        <taxon>Pseudomonadota</taxon>
        <taxon>Gammaproteobacteria</taxon>
        <taxon>Pseudomonadales</taxon>
        <taxon>Pseudomonadaceae</taxon>
        <taxon>Pseudomonas</taxon>
    </lineage>
</organism>
<dbReference type="AlphaFoldDB" id="Q1I812"/>
<dbReference type="HOGENOM" id="CLU_3139660_0_0_6"/>
<sequence length="49" mass="5203">MTIARTGGGIMPNGNTLLDGIEPNPARYLQGTGRAGRRMANRLSNFLTA</sequence>
<name>Q1I812_PSEE4</name>
<evidence type="ECO:0000313" key="1">
    <source>
        <dbReference type="EMBL" id="CAK16216.1"/>
    </source>
</evidence>
<dbReference type="Proteomes" id="UP000000658">
    <property type="component" value="Chromosome"/>
</dbReference>
<proteinExistence type="predicted"/>
<protein>
    <submittedName>
        <fullName evidence="1">Uncharacterized protein</fullName>
    </submittedName>
</protein>
<dbReference type="EMBL" id="CT573326">
    <property type="protein sequence ID" value="CAK16216.1"/>
    <property type="molecule type" value="Genomic_DNA"/>
</dbReference>
<accession>Q1I812</accession>